<dbReference type="InterPro" id="IPR006157">
    <property type="entry name" value="FolB_dom"/>
</dbReference>
<gene>
    <name evidence="8" type="primary">folB</name>
    <name evidence="8" type="ORF">ELQ92_11855</name>
</gene>
<comment type="similarity">
    <text evidence="3 6">Belongs to the DHNA family.</text>
</comment>
<dbReference type="Pfam" id="PF02152">
    <property type="entry name" value="FolB"/>
    <property type="match status" value="1"/>
</dbReference>
<evidence type="ECO:0000256" key="6">
    <source>
        <dbReference type="RuleBase" id="RU362079"/>
    </source>
</evidence>
<accession>A0A444Q6J6</accession>
<dbReference type="AlphaFoldDB" id="A0A444Q6J6"/>
<evidence type="ECO:0000256" key="5">
    <source>
        <dbReference type="ARBA" id="ARBA00023239"/>
    </source>
</evidence>
<dbReference type="PANTHER" id="PTHR42844:SF1">
    <property type="entry name" value="DIHYDRONEOPTERIN ALDOLASE 1-RELATED"/>
    <property type="match status" value="1"/>
</dbReference>
<name>A0A444Q6J6_9MICO</name>
<evidence type="ECO:0000313" key="8">
    <source>
        <dbReference type="EMBL" id="RWZ59526.1"/>
    </source>
</evidence>
<dbReference type="Proteomes" id="UP000288603">
    <property type="component" value="Unassembled WGS sequence"/>
</dbReference>
<evidence type="ECO:0000256" key="4">
    <source>
        <dbReference type="ARBA" id="ARBA00022909"/>
    </source>
</evidence>
<proteinExistence type="inferred from homology"/>
<comment type="catalytic activity">
    <reaction evidence="1 6">
        <text>7,8-dihydroneopterin = 6-hydroxymethyl-7,8-dihydropterin + glycolaldehyde</text>
        <dbReference type="Rhea" id="RHEA:10540"/>
        <dbReference type="ChEBI" id="CHEBI:17001"/>
        <dbReference type="ChEBI" id="CHEBI:17071"/>
        <dbReference type="ChEBI" id="CHEBI:44841"/>
        <dbReference type="EC" id="4.1.2.25"/>
    </reaction>
</comment>
<dbReference type="InterPro" id="IPR043133">
    <property type="entry name" value="GTP-CH-I_C/QueF"/>
</dbReference>
<dbReference type="PANTHER" id="PTHR42844">
    <property type="entry name" value="DIHYDRONEOPTERIN ALDOLASE 1-RELATED"/>
    <property type="match status" value="1"/>
</dbReference>
<evidence type="ECO:0000313" key="9">
    <source>
        <dbReference type="Proteomes" id="UP000288603"/>
    </source>
</evidence>
<evidence type="ECO:0000256" key="2">
    <source>
        <dbReference type="ARBA" id="ARBA00005013"/>
    </source>
</evidence>
<comment type="caution">
    <text evidence="8">The sequence shown here is derived from an EMBL/GenBank/DDBJ whole genome shotgun (WGS) entry which is preliminary data.</text>
</comment>
<dbReference type="EMBL" id="RZNC01000004">
    <property type="protein sequence ID" value="RWZ59526.1"/>
    <property type="molecule type" value="Genomic_DNA"/>
</dbReference>
<comment type="function">
    <text evidence="6">Catalyzes the conversion of 7,8-dihydroneopterin to 6-hydroxymethyl-7,8-dihydropterin.</text>
</comment>
<keyword evidence="4 6" id="KW-0289">Folate biosynthesis</keyword>
<keyword evidence="5 6" id="KW-0456">Lyase</keyword>
<dbReference type="GO" id="GO:0005737">
    <property type="term" value="C:cytoplasm"/>
    <property type="evidence" value="ECO:0007669"/>
    <property type="project" value="TreeGrafter"/>
</dbReference>
<dbReference type="FunFam" id="3.30.1130.10:FF:000003">
    <property type="entry name" value="7,8-dihydroneopterin aldolase"/>
    <property type="match status" value="1"/>
</dbReference>
<dbReference type="OrthoDB" id="3212934at2"/>
<dbReference type="UniPathway" id="UPA00077">
    <property type="reaction ID" value="UER00154"/>
</dbReference>
<dbReference type="SMART" id="SM00905">
    <property type="entry name" value="FolB"/>
    <property type="match status" value="1"/>
</dbReference>
<dbReference type="NCBIfam" id="TIGR00526">
    <property type="entry name" value="folB_dom"/>
    <property type="match status" value="1"/>
</dbReference>
<dbReference type="EC" id="4.1.2.25" evidence="6"/>
<sequence>MDTPLDTISLLGLRVHARHGVFDFERENGQTFVIDVVVHLDVRPAAEDDELANTVHYGELAERVVAAVENDPVDLIETVAERVAGVALSWDAVQLVDVAVHKPDAPIGAVFDDVVVRITRGRPADRGVRAR</sequence>
<evidence type="ECO:0000256" key="3">
    <source>
        <dbReference type="ARBA" id="ARBA00005708"/>
    </source>
</evidence>
<dbReference type="Gene3D" id="3.30.1130.10">
    <property type="match status" value="1"/>
</dbReference>
<dbReference type="NCBIfam" id="TIGR00525">
    <property type="entry name" value="folB"/>
    <property type="match status" value="1"/>
</dbReference>
<keyword evidence="9" id="KW-1185">Reference proteome</keyword>
<dbReference type="CDD" id="cd00534">
    <property type="entry name" value="DHNA_DHNTPE"/>
    <property type="match status" value="1"/>
</dbReference>
<dbReference type="RefSeq" id="WP_128499251.1">
    <property type="nucleotide sequence ID" value="NZ_RZNC01000004.1"/>
</dbReference>
<feature type="domain" description="Dihydroneopterin aldolase/epimerase" evidence="7">
    <location>
        <begin position="8"/>
        <end position="120"/>
    </location>
</feature>
<dbReference type="SUPFAM" id="SSF55620">
    <property type="entry name" value="Tetrahydrobiopterin biosynthesis enzymes-like"/>
    <property type="match status" value="1"/>
</dbReference>
<dbReference type="GO" id="GO:0046654">
    <property type="term" value="P:tetrahydrofolate biosynthetic process"/>
    <property type="evidence" value="ECO:0007669"/>
    <property type="project" value="UniProtKB-UniRule"/>
</dbReference>
<dbReference type="GO" id="GO:0004150">
    <property type="term" value="F:dihydroneopterin aldolase activity"/>
    <property type="evidence" value="ECO:0007669"/>
    <property type="project" value="UniProtKB-UniRule"/>
</dbReference>
<comment type="pathway">
    <text evidence="2 6">Cofactor biosynthesis; tetrahydrofolate biosynthesis; 2-amino-4-hydroxy-6-hydroxymethyl-7,8-dihydropteridine diphosphate from 7,8-dihydroneopterin triphosphate: step 3/4.</text>
</comment>
<organism evidence="8 9">
    <name type="scientific">Labedella populi</name>
    <dbReference type="NCBI Taxonomy" id="2498850"/>
    <lineage>
        <taxon>Bacteria</taxon>
        <taxon>Bacillati</taxon>
        <taxon>Actinomycetota</taxon>
        <taxon>Actinomycetes</taxon>
        <taxon>Micrococcales</taxon>
        <taxon>Microbacteriaceae</taxon>
        <taxon>Labedella</taxon>
    </lineage>
</organism>
<evidence type="ECO:0000259" key="7">
    <source>
        <dbReference type="SMART" id="SM00905"/>
    </source>
</evidence>
<reference evidence="8 9" key="1">
    <citation type="submission" date="2018-12" db="EMBL/GenBank/DDBJ databases">
        <authorList>
            <person name="Li F."/>
        </authorList>
    </citation>
    <scope>NUCLEOTIDE SEQUENCE [LARGE SCALE GENOMIC DNA]</scope>
    <source>
        <strain evidence="8 9">8H24J-4-2</strain>
    </source>
</reference>
<dbReference type="GO" id="GO:0046656">
    <property type="term" value="P:folic acid biosynthetic process"/>
    <property type="evidence" value="ECO:0007669"/>
    <property type="project" value="UniProtKB-UniRule"/>
</dbReference>
<protein>
    <recommendedName>
        <fullName evidence="6">7,8-dihydroneopterin aldolase</fullName>
        <ecNumber evidence="6">4.1.2.25</ecNumber>
    </recommendedName>
</protein>
<dbReference type="InterPro" id="IPR006156">
    <property type="entry name" value="Dihydroneopterin_aldolase"/>
</dbReference>
<evidence type="ECO:0000256" key="1">
    <source>
        <dbReference type="ARBA" id="ARBA00001353"/>
    </source>
</evidence>